<protein>
    <submittedName>
        <fullName evidence="1">Uncharacterized protein</fullName>
    </submittedName>
</protein>
<dbReference type="Proteomes" id="UP000611708">
    <property type="component" value="Unassembled WGS sequence"/>
</dbReference>
<comment type="caution">
    <text evidence="1">The sequence shown here is derived from an EMBL/GenBank/DDBJ whole genome shotgun (WGS) entry which is preliminary data.</text>
</comment>
<gene>
    <name evidence="1" type="ORF">I2H36_10815</name>
</gene>
<sequence length="81" mass="8461">MIDGGAHDGQLVLSDGHLVAVLSRVTSQETAGGRGQAEGWFLEAGFGPCGPVMSVSPPVFVDVEEAIMWVRNRLDAGLSAH</sequence>
<name>A0ABS0HTM2_9HYPH</name>
<dbReference type="EMBL" id="JADQDN010000004">
    <property type="protein sequence ID" value="MBF9196532.1"/>
    <property type="molecule type" value="Genomic_DNA"/>
</dbReference>
<keyword evidence="2" id="KW-1185">Reference proteome</keyword>
<evidence type="ECO:0000313" key="2">
    <source>
        <dbReference type="Proteomes" id="UP000611708"/>
    </source>
</evidence>
<evidence type="ECO:0000313" key="1">
    <source>
        <dbReference type="EMBL" id="MBF9196532.1"/>
    </source>
</evidence>
<organism evidence="1 2">
    <name type="scientific">Microvirga terrestris</name>
    <dbReference type="NCBI Taxonomy" id="2791024"/>
    <lineage>
        <taxon>Bacteria</taxon>
        <taxon>Pseudomonadati</taxon>
        <taxon>Pseudomonadota</taxon>
        <taxon>Alphaproteobacteria</taxon>
        <taxon>Hyphomicrobiales</taxon>
        <taxon>Methylobacteriaceae</taxon>
        <taxon>Microvirga</taxon>
    </lineage>
</organism>
<proteinExistence type="predicted"/>
<accession>A0ABS0HTM2</accession>
<reference evidence="1 2" key="1">
    <citation type="submission" date="2020-11" db="EMBL/GenBank/DDBJ databases">
        <authorList>
            <person name="Kim M.K."/>
        </authorList>
    </citation>
    <scope>NUCLEOTIDE SEQUENCE [LARGE SCALE GENOMIC DNA]</scope>
    <source>
        <strain evidence="1 2">BT290</strain>
    </source>
</reference>